<dbReference type="PROSITE" id="PS51373">
    <property type="entry name" value="HIPIP"/>
    <property type="match status" value="1"/>
</dbReference>
<dbReference type="PROSITE" id="PS51318">
    <property type="entry name" value="TAT"/>
    <property type="match status" value="1"/>
</dbReference>
<evidence type="ECO:0000256" key="7">
    <source>
        <dbReference type="ARBA" id="ARBA00023004"/>
    </source>
</evidence>
<evidence type="ECO:0000256" key="4">
    <source>
        <dbReference type="ARBA" id="ARBA00022485"/>
    </source>
</evidence>
<evidence type="ECO:0000256" key="8">
    <source>
        <dbReference type="ARBA" id="ARBA00023014"/>
    </source>
</evidence>
<keyword evidence="8 9" id="KW-0411">Iron-sulfur</keyword>
<evidence type="ECO:0000313" key="13">
    <source>
        <dbReference type="Proteomes" id="UP000199556"/>
    </source>
</evidence>
<dbReference type="OrthoDB" id="5298540at2"/>
<dbReference type="GO" id="GO:0046872">
    <property type="term" value="F:metal ion binding"/>
    <property type="evidence" value="ECO:0007669"/>
    <property type="project" value="UniProtKB-KW"/>
</dbReference>
<keyword evidence="13" id="KW-1185">Reference proteome</keyword>
<accession>A0A1I4Q5M3</accession>
<evidence type="ECO:0000256" key="10">
    <source>
        <dbReference type="SAM" id="SignalP"/>
    </source>
</evidence>
<dbReference type="EMBL" id="FOUO01000003">
    <property type="protein sequence ID" value="SFM34965.1"/>
    <property type="molecule type" value="Genomic_DNA"/>
</dbReference>
<keyword evidence="5 9" id="KW-0479">Metal-binding</keyword>
<dbReference type="InterPro" id="IPR006311">
    <property type="entry name" value="TAT_signal"/>
</dbReference>
<evidence type="ECO:0000256" key="2">
    <source>
        <dbReference type="ARBA" id="ARBA00011738"/>
    </source>
</evidence>
<dbReference type="Pfam" id="PF01355">
    <property type="entry name" value="HIPIP"/>
    <property type="match status" value="1"/>
</dbReference>
<evidence type="ECO:0000256" key="6">
    <source>
        <dbReference type="ARBA" id="ARBA00022982"/>
    </source>
</evidence>
<dbReference type="SUPFAM" id="SSF57652">
    <property type="entry name" value="HIPIP (high potential iron protein)"/>
    <property type="match status" value="1"/>
</dbReference>
<dbReference type="Gene3D" id="4.10.490.10">
    <property type="entry name" value="High potential iron-sulphur protein"/>
    <property type="match status" value="1"/>
</dbReference>
<dbReference type="InterPro" id="IPR000170">
    <property type="entry name" value="High_potential_FeS_prot"/>
</dbReference>
<evidence type="ECO:0000259" key="11">
    <source>
        <dbReference type="PROSITE" id="PS51373"/>
    </source>
</evidence>
<dbReference type="AlphaFoldDB" id="A0A1I4Q5M3"/>
<evidence type="ECO:0000256" key="9">
    <source>
        <dbReference type="RuleBase" id="RU000620"/>
    </source>
</evidence>
<evidence type="ECO:0000256" key="1">
    <source>
        <dbReference type="ARBA" id="ARBA00002137"/>
    </source>
</evidence>
<name>A0A1I4Q5M3_ECTMO</name>
<evidence type="ECO:0000256" key="5">
    <source>
        <dbReference type="ARBA" id="ARBA00022723"/>
    </source>
</evidence>
<dbReference type="GO" id="GO:0019646">
    <property type="term" value="P:aerobic electron transport chain"/>
    <property type="evidence" value="ECO:0007669"/>
    <property type="project" value="InterPro"/>
</dbReference>
<keyword evidence="4 9" id="KW-0004">4Fe-4S</keyword>
<comment type="function">
    <text evidence="1 9">Specific class of high-redox-potential 4Fe-4S ferredoxins. Functions in anaerobic electron transport in most purple and in some other photosynthetic bacteria and in at least one genus (Paracoccus) of halophilic, denitrifying bacteria.</text>
</comment>
<gene>
    <name evidence="12" type="ORF">SAMN05421721_103142</name>
</gene>
<keyword evidence="10" id="KW-0732">Signal</keyword>
<keyword evidence="6 9" id="KW-0249">Electron transport</keyword>
<organism evidence="12 13">
    <name type="scientific">Ectothiorhodospira mobilis</name>
    <dbReference type="NCBI Taxonomy" id="195064"/>
    <lineage>
        <taxon>Bacteria</taxon>
        <taxon>Pseudomonadati</taxon>
        <taxon>Pseudomonadota</taxon>
        <taxon>Gammaproteobacteria</taxon>
        <taxon>Chromatiales</taxon>
        <taxon>Ectothiorhodospiraceae</taxon>
        <taxon>Ectothiorhodospira</taxon>
    </lineage>
</organism>
<dbReference type="RefSeq" id="WP_090483834.1">
    <property type="nucleotide sequence ID" value="NZ_FOUO01000003.1"/>
</dbReference>
<feature type="signal peptide" evidence="10">
    <location>
        <begin position="1"/>
        <end position="35"/>
    </location>
</feature>
<keyword evidence="3 9" id="KW-0813">Transport</keyword>
<keyword evidence="7 9" id="KW-0408">Iron</keyword>
<dbReference type="Proteomes" id="UP000199556">
    <property type="component" value="Unassembled WGS sequence"/>
</dbReference>
<evidence type="ECO:0000313" key="12">
    <source>
        <dbReference type="EMBL" id="SFM34965.1"/>
    </source>
</evidence>
<evidence type="ECO:0000256" key="3">
    <source>
        <dbReference type="ARBA" id="ARBA00022448"/>
    </source>
</evidence>
<dbReference type="InterPro" id="IPR036369">
    <property type="entry name" value="HIPIP_sf"/>
</dbReference>
<reference evidence="12 13" key="1">
    <citation type="submission" date="2016-10" db="EMBL/GenBank/DDBJ databases">
        <authorList>
            <person name="de Groot N.N."/>
        </authorList>
    </citation>
    <scope>NUCLEOTIDE SEQUENCE [LARGE SCALE GENOMIC DNA]</scope>
    <source>
        <strain evidence="12 13">DSM 4180</strain>
    </source>
</reference>
<dbReference type="GO" id="GO:0009055">
    <property type="term" value="F:electron transfer activity"/>
    <property type="evidence" value="ECO:0007669"/>
    <property type="project" value="InterPro"/>
</dbReference>
<protein>
    <recommendedName>
        <fullName evidence="9">High-potential iron-sulfur protein</fullName>
        <shortName evidence="9">HiPIP</shortName>
    </recommendedName>
</protein>
<dbReference type="GO" id="GO:0051539">
    <property type="term" value="F:4 iron, 4 sulfur cluster binding"/>
    <property type="evidence" value="ECO:0007669"/>
    <property type="project" value="UniProtKB-KW"/>
</dbReference>
<comment type="similarity">
    <text evidence="9">Belongs to the high-potential iron-sulfur protein (HiPIP) family.</text>
</comment>
<feature type="chain" id="PRO_5011527220" description="High-potential iron-sulfur protein" evidence="10">
    <location>
        <begin position="36"/>
        <end position="107"/>
    </location>
</feature>
<feature type="domain" description="High potential iron-sulfur proteins family profile" evidence="11">
    <location>
        <begin position="33"/>
        <end position="107"/>
    </location>
</feature>
<sequence>MKKQDMSRRSFMKFGAAGMVAVPLAGLGWTTTAAAAERLDENSAEAKALSYVHDATTSEHDSYQEGQQCINCLLYTDPSQTEWGGCAVFPGKLVNANGWCTAYVARG</sequence>
<comment type="subunit">
    <text evidence="2 9">Homodimer.</text>
</comment>
<proteinExistence type="inferred from homology"/>